<dbReference type="GO" id="GO:0006226">
    <property type="term" value="P:dUMP biosynthetic process"/>
    <property type="evidence" value="ECO:0007669"/>
    <property type="project" value="InterPro"/>
</dbReference>
<proteinExistence type="inferred from homology"/>
<protein>
    <recommendedName>
        <fullName evidence="2">dUTP diphosphatase</fullName>
        <ecNumber evidence="2">3.6.1.23</ecNumber>
    </recommendedName>
</protein>
<name>A0A6C0HAX4_9ZZZZ</name>
<evidence type="ECO:0000256" key="1">
    <source>
        <dbReference type="ARBA" id="ARBA00006581"/>
    </source>
</evidence>
<dbReference type="EMBL" id="MN739921">
    <property type="protein sequence ID" value="QHT77762.1"/>
    <property type="molecule type" value="Genomic_DNA"/>
</dbReference>
<dbReference type="Pfam" id="PF00692">
    <property type="entry name" value="dUTPase"/>
    <property type="match status" value="1"/>
</dbReference>
<dbReference type="PANTHER" id="PTHR11241">
    <property type="entry name" value="DEOXYURIDINE 5'-TRIPHOSPHATE NUCLEOTIDOHYDROLASE"/>
    <property type="match status" value="1"/>
</dbReference>
<evidence type="ECO:0000256" key="2">
    <source>
        <dbReference type="ARBA" id="ARBA00012379"/>
    </source>
</evidence>
<dbReference type="SUPFAM" id="SSF51283">
    <property type="entry name" value="dUTPase-like"/>
    <property type="match status" value="1"/>
</dbReference>
<keyword evidence="3" id="KW-0546">Nucleotide metabolism</keyword>
<dbReference type="AlphaFoldDB" id="A0A6C0HAX4"/>
<feature type="domain" description="dUTPase-like" evidence="4">
    <location>
        <begin position="88"/>
        <end position="203"/>
    </location>
</feature>
<organism evidence="5">
    <name type="scientific">viral metagenome</name>
    <dbReference type="NCBI Taxonomy" id="1070528"/>
    <lineage>
        <taxon>unclassified sequences</taxon>
        <taxon>metagenomes</taxon>
        <taxon>organismal metagenomes</taxon>
    </lineage>
</organism>
<dbReference type="GO" id="GO:0000287">
    <property type="term" value="F:magnesium ion binding"/>
    <property type="evidence" value="ECO:0007669"/>
    <property type="project" value="InterPro"/>
</dbReference>
<dbReference type="PANTHER" id="PTHR11241:SF0">
    <property type="entry name" value="DEOXYURIDINE 5'-TRIPHOSPHATE NUCLEOTIDOHYDROLASE"/>
    <property type="match status" value="1"/>
</dbReference>
<evidence type="ECO:0000313" key="5">
    <source>
        <dbReference type="EMBL" id="QHT77762.1"/>
    </source>
</evidence>
<dbReference type="EC" id="3.6.1.23" evidence="2"/>
<dbReference type="InterPro" id="IPR036157">
    <property type="entry name" value="dUTPase-like_sf"/>
</dbReference>
<dbReference type="Gene3D" id="2.70.40.10">
    <property type="match status" value="1"/>
</dbReference>
<evidence type="ECO:0000256" key="3">
    <source>
        <dbReference type="ARBA" id="ARBA00023080"/>
    </source>
</evidence>
<accession>A0A6C0HAX4</accession>
<reference evidence="5" key="1">
    <citation type="journal article" date="2020" name="Nature">
        <title>Giant virus diversity and host interactions through global metagenomics.</title>
        <authorList>
            <person name="Schulz F."/>
            <person name="Roux S."/>
            <person name="Paez-Espino D."/>
            <person name="Jungbluth S."/>
            <person name="Walsh D.A."/>
            <person name="Denef V.J."/>
            <person name="McMahon K.D."/>
            <person name="Konstantinidis K.T."/>
            <person name="Eloe-Fadrosh E.A."/>
            <person name="Kyrpides N.C."/>
            <person name="Woyke T."/>
        </authorList>
    </citation>
    <scope>NUCLEOTIDE SEQUENCE</scope>
    <source>
        <strain evidence="5">GVMAG-M-3300023179-90</strain>
    </source>
</reference>
<dbReference type="GO" id="GO:0004170">
    <property type="term" value="F:dUTP diphosphatase activity"/>
    <property type="evidence" value="ECO:0007669"/>
    <property type="project" value="UniProtKB-EC"/>
</dbReference>
<dbReference type="InterPro" id="IPR008181">
    <property type="entry name" value="dUTPase"/>
</dbReference>
<sequence length="212" mass="24200">MRSSEYIIEEFINNHDNFLNRVGKVAVLKLVVNSDESSFVELYKQHIENHNRGIINDVFPNSGFDLFIPNNVVFNEPIKSKFIDLKVKAEMVYIDKKMNSHQTCAYTVHPRSSMSKTPLMLANHTGIIDSGYRGNLIGAVRWLQNNDSNRENNNESNHEYILEKHTRLLQICHPTLCPIFVYLVEEQDLTTTERGTGGFGSTGITGLTNQLR</sequence>
<dbReference type="GO" id="GO:0046081">
    <property type="term" value="P:dUTP catabolic process"/>
    <property type="evidence" value="ECO:0007669"/>
    <property type="project" value="InterPro"/>
</dbReference>
<comment type="similarity">
    <text evidence="1">Belongs to the dUTPase family.</text>
</comment>
<dbReference type="InterPro" id="IPR029054">
    <property type="entry name" value="dUTPase-like"/>
</dbReference>
<evidence type="ECO:0000259" key="4">
    <source>
        <dbReference type="Pfam" id="PF00692"/>
    </source>
</evidence>